<evidence type="ECO:0000313" key="6">
    <source>
        <dbReference type="EMBL" id="EOD01220.1"/>
    </source>
</evidence>
<comment type="caution">
    <text evidence="6">The sequence shown here is derived from an EMBL/GenBank/DDBJ whole genome shotgun (WGS) entry which is preliminary data.</text>
</comment>
<feature type="signal peptide" evidence="4">
    <location>
        <begin position="1"/>
        <end position="27"/>
    </location>
</feature>
<dbReference type="SMART" id="SM00450">
    <property type="entry name" value="RHOD"/>
    <property type="match status" value="2"/>
</dbReference>
<dbReference type="PANTHER" id="PTHR43855:SF1">
    <property type="entry name" value="THIOSULFATE SULFURTRANSFERASE"/>
    <property type="match status" value="1"/>
</dbReference>
<keyword evidence="2" id="KW-0677">Repeat</keyword>
<accession>R1CFY0</accession>
<dbReference type="CDD" id="cd01449">
    <property type="entry name" value="TST_Repeat_2"/>
    <property type="match status" value="1"/>
</dbReference>
<gene>
    <name evidence="6" type="ORF">L21TH_0696</name>
</gene>
<sequence>MKRLIRLSLLVLIIASMFMNVGCSSFSGETGTEIIDAKEAINLFNQENVIIVDAQHPDAYSVRHVENSVNISRGDIVVSEPVPNLLAPKSQIEELMSSRGISNDSIVVIYDNNKNMDSARLWWTLKVYGHENVKVVSGGLKALAAAGAEFTTEVPDVTPTEYIAKEKNTDMIATIEDVKAQVNEPKDNVMLIDTRSQEEYNAGTIPSSVLVNYVNNINDDGTYKTVSRIQAMYLDEGLLPKDTAIMYCKTSIRGAQTYLALYNAGYRNLKLYDGAWVEWSKDKSLPVQMPDNTEVEINEQDVS</sequence>
<evidence type="ECO:0000259" key="5">
    <source>
        <dbReference type="PROSITE" id="PS50206"/>
    </source>
</evidence>
<comment type="catalytic activity">
    <reaction evidence="3">
        <text>thiosulfate + hydrogen cyanide = thiocyanate + sulfite + 2 H(+)</text>
        <dbReference type="Rhea" id="RHEA:16881"/>
        <dbReference type="ChEBI" id="CHEBI:15378"/>
        <dbReference type="ChEBI" id="CHEBI:17359"/>
        <dbReference type="ChEBI" id="CHEBI:18022"/>
        <dbReference type="ChEBI" id="CHEBI:18407"/>
        <dbReference type="ChEBI" id="CHEBI:33542"/>
        <dbReference type="EC" id="2.8.1.1"/>
    </reaction>
</comment>
<dbReference type="PROSITE" id="PS50206">
    <property type="entry name" value="RHODANESE_3"/>
    <property type="match status" value="2"/>
</dbReference>
<dbReference type="SUPFAM" id="SSF52821">
    <property type="entry name" value="Rhodanese/Cell cycle control phosphatase"/>
    <property type="match status" value="2"/>
</dbReference>
<feature type="domain" description="Rhodanese" evidence="5">
    <location>
        <begin position="45"/>
        <end position="152"/>
    </location>
</feature>
<evidence type="ECO:0000256" key="4">
    <source>
        <dbReference type="SAM" id="SignalP"/>
    </source>
</evidence>
<evidence type="ECO:0000256" key="2">
    <source>
        <dbReference type="ARBA" id="ARBA00022737"/>
    </source>
</evidence>
<dbReference type="EMBL" id="ARZA01000069">
    <property type="protein sequence ID" value="EOD01220.1"/>
    <property type="molecule type" value="Genomic_DNA"/>
</dbReference>
<reference evidence="6 7" key="1">
    <citation type="journal article" date="2015" name="Geomicrobiol. J.">
        <title>Caldisalinibacter kiritimatiensis gen. nov., sp. nov., a moderately thermohalophilic thiosulfate-reducing bacterium from a hypersaline microbial mat.</title>
        <authorList>
            <person name="Ben Hania W."/>
            <person name="Joseph M."/>
            <person name="Fiebig A."/>
            <person name="Bunk B."/>
            <person name="Klenk H.-P."/>
            <person name="Fardeau M.-L."/>
            <person name="Spring S."/>
        </authorList>
    </citation>
    <scope>NUCLEOTIDE SEQUENCE [LARGE SCALE GENOMIC DNA]</scope>
    <source>
        <strain evidence="6 7">L21-TH-D2</strain>
    </source>
</reference>
<evidence type="ECO:0000256" key="3">
    <source>
        <dbReference type="ARBA" id="ARBA00047549"/>
    </source>
</evidence>
<feature type="domain" description="Rhodanese" evidence="5">
    <location>
        <begin position="185"/>
        <end position="288"/>
    </location>
</feature>
<dbReference type="OrthoDB" id="9770030at2"/>
<dbReference type="RefSeq" id="WP_006309022.1">
    <property type="nucleotide sequence ID" value="NZ_ARZA01000069.1"/>
</dbReference>
<dbReference type="InterPro" id="IPR036873">
    <property type="entry name" value="Rhodanese-like_dom_sf"/>
</dbReference>
<evidence type="ECO:0000313" key="7">
    <source>
        <dbReference type="Proteomes" id="UP000013378"/>
    </source>
</evidence>
<dbReference type="CDD" id="cd01448">
    <property type="entry name" value="TST_Repeat_1"/>
    <property type="match status" value="1"/>
</dbReference>
<dbReference type="Pfam" id="PF00581">
    <property type="entry name" value="Rhodanese"/>
    <property type="match status" value="2"/>
</dbReference>
<dbReference type="InterPro" id="IPR051126">
    <property type="entry name" value="Thiosulfate_sulfurtransferase"/>
</dbReference>
<name>R1CFY0_9FIRM</name>
<dbReference type="AlphaFoldDB" id="R1CFY0"/>
<keyword evidence="7" id="KW-1185">Reference proteome</keyword>
<dbReference type="PANTHER" id="PTHR43855">
    <property type="entry name" value="THIOSULFATE SULFURTRANSFERASE"/>
    <property type="match status" value="1"/>
</dbReference>
<keyword evidence="4" id="KW-0732">Signal</keyword>
<feature type="chain" id="PRO_5039140020" description="thiosulfate sulfurtransferase" evidence="4">
    <location>
        <begin position="28"/>
        <end position="303"/>
    </location>
</feature>
<dbReference type="PATRIC" id="fig|1304284.3.peg.684"/>
<protein>
    <recommendedName>
        <fullName evidence="1">thiosulfate sulfurtransferase</fullName>
        <ecNumber evidence="1">2.8.1.1</ecNumber>
    </recommendedName>
</protein>
<dbReference type="InterPro" id="IPR001763">
    <property type="entry name" value="Rhodanese-like_dom"/>
</dbReference>
<dbReference type="EC" id="2.8.1.1" evidence="1"/>
<evidence type="ECO:0000256" key="1">
    <source>
        <dbReference type="ARBA" id="ARBA00012245"/>
    </source>
</evidence>
<dbReference type="Proteomes" id="UP000013378">
    <property type="component" value="Unassembled WGS sequence"/>
</dbReference>
<dbReference type="GO" id="GO:0004792">
    <property type="term" value="F:thiosulfate-cyanide sulfurtransferase activity"/>
    <property type="evidence" value="ECO:0007669"/>
    <property type="project" value="UniProtKB-EC"/>
</dbReference>
<organism evidence="6 7">
    <name type="scientific">Caldisalinibacter kiritimatiensis</name>
    <dbReference type="NCBI Taxonomy" id="1304284"/>
    <lineage>
        <taxon>Bacteria</taxon>
        <taxon>Bacillati</taxon>
        <taxon>Bacillota</taxon>
        <taxon>Tissierellia</taxon>
        <taxon>Tissierellales</taxon>
        <taxon>Thermohalobacteraceae</taxon>
        <taxon>Caldisalinibacter</taxon>
    </lineage>
</organism>
<dbReference type="STRING" id="1304284.L21TH_0696"/>
<proteinExistence type="predicted"/>
<dbReference type="eggNOG" id="COG2897">
    <property type="taxonomic scope" value="Bacteria"/>
</dbReference>
<dbReference type="Gene3D" id="3.40.250.10">
    <property type="entry name" value="Rhodanese-like domain"/>
    <property type="match status" value="2"/>
</dbReference>